<dbReference type="EMBL" id="VEPZ02001664">
    <property type="protein sequence ID" value="KAE8663802.1"/>
    <property type="molecule type" value="Genomic_DNA"/>
</dbReference>
<dbReference type="InterPro" id="IPR026960">
    <property type="entry name" value="RVT-Znf"/>
</dbReference>
<keyword evidence="3" id="KW-1185">Reference proteome</keyword>
<evidence type="ECO:0000259" key="1">
    <source>
        <dbReference type="Pfam" id="PF13966"/>
    </source>
</evidence>
<evidence type="ECO:0000313" key="3">
    <source>
        <dbReference type="Proteomes" id="UP000436088"/>
    </source>
</evidence>
<dbReference type="Proteomes" id="UP000436088">
    <property type="component" value="Unassembled WGS sequence"/>
</dbReference>
<dbReference type="Pfam" id="PF13966">
    <property type="entry name" value="zf-RVT"/>
    <property type="match status" value="1"/>
</dbReference>
<dbReference type="AlphaFoldDB" id="A0A6A2WRV4"/>
<proteinExistence type="predicted"/>
<gene>
    <name evidence="2" type="ORF">F3Y22_tig00112888pilonHSYRG00055</name>
</gene>
<comment type="caution">
    <text evidence="2">The sequence shown here is derived from an EMBL/GenBank/DDBJ whole genome shotgun (WGS) entry which is preliminary data.</text>
</comment>
<organism evidence="2 3">
    <name type="scientific">Hibiscus syriacus</name>
    <name type="common">Rose of Sharon</name>
    <dbReference type="NCBI Taxonomy" id="106335"/>
    <lineage>
        <taxon>Eukaryota</taxon>
        <taxon>Viridiplantae</taxon>
        <taxon>Streptophyta</taxon>
        <taxon>Embryophyta</taxon>
        <taxon>Tracheophyta</taxon>
        <taxon>Spermatophyta</taxon>
        <taxon>Magnoliopsida</taxon>
        <taxon>eudicotyledons</taxon>
        <taxon>Gunneridae</taxon>
        <taxon>Pentapetalae</taxon>
        <taxon>rosids</taxon>
        <taxon>malvids</taxon>
        <taxon>Malvales</taxon>
        <taxon>Malvaceae</taxon>
        <taxon>Malvoideae</taxon>
        <taxon>Hibiscus</taxon>
    </lineage>
</organism>
<reference evidence="2" key="1">
    <citation type="submission" date="2019-09" db="EMBL/GenBank/DDBJ databases">
        <title>Draft genome information of white flower Hibiscus syriacus.</title>
        <authorList>
            <person name="Kim Y.-M."/>
        </authorList>
    </citation>
    <scope>NUCLEOTIDE SEQUENCE [LARGE SCALE GENOMIC DNA]</scope>
    <source>
        <strain evidence="2">YM2019G1</strain>
    </source>
</reference>
<evidence type="ECO:0000313" key="2">
    <source>
        <dbReference type="EMBL" id="KAE8663802.1"/>
    </source>
</evidence>
<name>A0A6A2WRV4_HIBSY</name>
<sequence length="294" mass="33882">MCNNVQSNPEDTVSDFIRNDGNWDLENINSFVDEDIARKITVVPPPYRDDGADLPIWLWEDSRTYIIKSSYRELRHVSWEAKDNIWTIAWNFDGPQRIHNFIWLTLRNRLLTNMERARRGLTSDPSCPSCGESVENILHVVCDCPDAKITWLQILPSHDAGSFFSFSLLDWLNTNHKNLVGTIGNGYRWNNLFGIVMWRLWKNRCNLIFNGVSCSPLVTIQATQEWAHSISNRKLSHSSTATRSTMNQRWNPPNIVGIAILNNPPADLLSFIQADKQARSRNLVLYQVLLFILL</sequence>
<protein>
    <recommendedName>
        <fullName evidence="1">Reverse transcriptase zinc-binding domain-containing protein</fullName>
    </recommendedName>
</protein>
<feature type="domain" description="Reverse transcriptase zinc-binding" evidence="1">
    <location>
        <begin position="65"/>
        <end position="151"/>
    </location>
</feature>
<accession>A0A6A2WRV4</accession>